<evidence type="ECO:0000259" key="4">
    <source>
        <dbReference type="Pfam" id="PF17851"/>
    </source>
</evidence>
<dbReference type="EC" id="3.2.1.37" evidence="5"/>
<dbReference type="EMBL" id="JGYV01000026">
    <property type="protein sequence ID" value="KFI59303.1"/>
    <property type="molecule type" value="Genomic_DNA"/>
</dbReference>
<dbReference type="SUPFAM" id="SSF49899">
    <property type="entry name" value="Concanavalin A-like lectins/glucanases"/>
    <property type="match status" value="1"/>
</dbReference>
<dbReference type="RefSeq" id="WP_033516079.1">
    <property type="nucleotide sequence ID" value="NZ_JGYV01000026.1"/>
</dbReference>
<evidence type="ECO:0000256" key="3">
    <source>
        <dbReference type="ARBA" id="ARBA00023295"/>
    </source>
</evidence>
<dbReference type="SUPFAM" id="SSF75005">
    <property type="entry name" value="Arabinanase/levansucrase/invertase"/>
    <property type="match status" value="1"/>
</dbReference>
<organism evidence="5 6">
    <name type="scientific">Bifidobacterium cuniculi</name>
    <dbReference type="NCBI Taxonomy" id="1688"/>
    <lineage>
        <taxon>Bacteria</taxon>
        <taxon>Bacillati</taxon>
        <taxon>Actinomycetota</taxon>
        <taxon>Actinomycetes</taxon>
        <taxon>Bifidobacteriales</taxon>
        <taxon>Bifidobacteriaceae</taxon>
        <taxon>Bifidobacterium</taxon>
    </lineage>
</organism>
<dbReference type="GO" id="GO:0009044">
    <property type="term" value="F:xylan 1,4-beta-xylosidase activity"/>
    <property type="evidence" value="ECO:0007669"/>
    <property type="project" value="UniProtKB-EC"/>
</dbReference>
<dbReference type="OrthoDB" id="9801455at2"/>
<dbReference type="Pfam" id="PF17851">
    <property type="entry name" value="GH43_C2"/>
    <property type="match status" value="1"/>
</dbReference>
<keyword evidence="6" id="KW-1185">Reference proteome</keyword>
<evidence type="ECO:0000256" key="2">
    <source>
        <dbReference type="ARBA" id="ARBA00022801"/>
    </source>
</evidence>
<dbReference type="PANTHER" id="PTHR42812">
    <property type="entry name" value="BETA-XYLOSIDASE"/>
    <property type="match status" value="1"/>
</dbReference>
<accession>A0A087AKK3</accession>
<reference evidence="5 6" key="1">
    <citation type="submission" date="2014-03" db="EMBL/GenBank/DDBJ databases">
        <title>Genomics of Bifidobacteria.</title>
        <authorList>
            <person name="Ventura M."/>
            <person name="Milani C."/>
            <person name="Lugli G.A."/>
        </authorList>
    </citation>
    <scope>NUCLEOTIDE SEQUENCE [LARGE SCALE GENOMIC DNA]</scope>
    <source>
        <strain evidence="5 6">LMG 10738</strain>
    </source>
</reference>
<dbReference type="InterPro" id="IPR041542">
    <property type="entry name" value="GH43_C2"/>
</dbReference>
<dbReference type="GO" id="GO:0005975">
    <property type="term" value="P:carbohydrate metabolic process"/>
    <property type="evidence" value="ECO:0007669"/>
    <property type="project" value="InterPro"/>
</dbReference>
<keyword evidence="3 5" id="KW-0326">Glycosidase</keyword>
<dbReference type="Pfam" id="PF04616">
    <property type="entry name" value="Glyco_hydro_43"/>
    <property type="match status" value="1"/>
</dbReference>
<sequence>MSITNPILTGFAPDPALIRVGDTYVLANSTFDWWPAVNLHVSRDLANWTAVRSPIREARQLDLRGVASSFGVWAPDISYAHGRYWLVATNVKSVHASFTDRTTTYLCGSVPVPEGTRTVRLRTRIRTSRYTYDYAFDDGPWQETGTWPDARILSDDYAWQHGRGFFTGATVGLCTVDMSGYRASATFTGFDYRPEAGEVRP</sequence>
<gene>
    <name evidence="5" type="ORF">BCUN_1644</name>
</gene>
<dbReference type="InterPro" id="IPR051795">
    <property type="entry name" value="Glycosyl_Hydrlase_43"/>
</dbReference>
<dbReference type="eggNOG" id="COG3507">
    <property type="taxonomic scope" value="Bacteria"/>
</dbReference>
<dbReference type="InterPro" id="IPR013320">
    <property type="entry name" value="ConA-like_dom_sf"/>
</dbReference>
<evidence type="ECO:0000313" key="5">
    <source>
        <dbReference type="EMBL" id="KFI59303.1"/>
    </source>
</evidence>
<protein>
    <submittedName>
        <fullName evidence="5">Beta-xylosidase</fullName>
        <ecNumber evidence="5">3.2.1.37</ecNumber>
    </submittedName>
</protein>
<name>A0A087AKK3_9BIFI</name>
<proteinExistence type="inferred from homology"/>
<evidence type="ECO:0000313" key="6">
    <source>
        <dbReference type="Proteomes" id="UP000029067"/>
    </source>
</evidence>
<dbReference type="AlphaFoldDB" id="A0A087AKK3"/>
<evidence type="ECO:0000256" key="1">
    <source>
        <dbReference type="ARBA" id="ARBA00009865"/>
    </source>
</evidence>
<dbReference type="STRING" id="1688.BCUN_1644"/>
<dbReference type="Gene3D" id="2.115.10.20">
    <property type="entry name" value="Glycosyl hydrolase domain, family 43"/>
    <property type="match status" value="1"/>
</dbReference>
<comment type="caution">
    <text evidence="5">The sequence shown here is derived from an EMBL/GenBank/DDBJ whole genome shotgun (WGS) entry which is preliminary data.</text>
</comment>
<feature type="domain" description="Beta-xylosidase C-terminal Concanavalin A-like" evidence="4">
    <location>
        <begin position="105"/>
        <end position="193"/>
    </location>
</feature>
<dbReference type="Proteomes" id="UP000029067">
    <property type="component" value="Unassembled WGS sequence"/>
</dbReference>
<keyword evidence="2 5" id="KW-0378">Hydrolase</keyword>
<dbReference type="InterPro" id="IPR023296">
    <property type="entry name" value="Glyco_hydro_beta-prop_sf"/>
</dbReference>
<dbReference type="InterPro" id="IPR006710">
    <property type="entry name" value="Glyco_hydro_43"/>
</dbReference>
<comment type="similarity">
    <text evidence="1">Belongs to the glycosyl hydrolase 43 family.</text>
</comment>
<dbReference type="PANTHER" id="PTHR42812:SF12">
    <property type="entry name" value="BETA-XYLOSIDASE-RELATED"/>
    <property type="match status" value="1"/>
</dbReference>